<proteinExistence type="predicted"/>
<dbReference type="AlphaFoldDB" id="A0A6S7ISJ5"/>
<dbReference type="Proteomes" id="UP001152795">
    <property type="component" value="Unassembled WGS sequence"/>
</dbReference>
<dbReference type="EMBL" id="CACRXK020011900">
    <property type="protein sequence ID" value="CAB4022285.1"/>
    <property type="molecule type" value="Genomic_DNA"/>
</dbReference>
<comment type="caution">
    <text evidence="1">The sequence shown here is derived from an EMBL/GenBank/DDBJ whole genome shotgun (WGS) entry which is preliminary data.</text>
</comment>
<organism evidence="1 2">
    <name type="scientific">Paramuricea clavata</name>
    <name type="common">Red gorgonian</name>
    <name type="synonym">Violescent sea-whip</name>
    <dbReference type="NCBI Taxonomy" id="317549"/>
    <lineage>
        <taxon>Eukaryota</taxon>
        <taxon>Metazoa</taxon>
        <taxon>Cnidaria</taxon>
        <taxon>Anthozoa</taxon>
        <taxon>Octocorallia</taxon>
        <taxon>Malacalcyonacea</taxon>
        <taxon>Plexauridae</taxon>
        <taxon>Paramuricea</taxon>
    </lineage>
</organism>
<sequence>MAFHKRVILLLFVVLFNEAESHSWVSCPRSFDPSPYRGGNQVGPCEKWYHGVVNPVKAGDRIKVGWTSNNHGGGYVRLALVPESEVNNREAYKKNVLKFTCYGHDQRPGRYAYGDCKHPCNARPGCEYQSEKEDVERYDTTLTIPYNLKDGVYVLQWISLVGNIKEPYYSCVKLKVSGGNPNMNCHCSDPIPTAKCHRSGGPAMDVISKGTRRGKFCFRKDGVGHVDENIRQVPINVDCDPRITCQLSIWDGCKNELTGIE</sequence>
<accession>A0A6S7ISJ5</accession>
<dbReference type="OrthoDB" id="6017291at2759"/>
<dbReference type="Gene3D" id="2.70.50.70">
    <property type="match status" value="1"/>
</dbReference>
<keyword evidence="2" id="KW-1185">Reference proteome</keyword>
<gene>
    <name evidence="1" type="ORF">PACLA_8A089800</name>
</gene>
<evidence type="ECO:0000313" key="2">
    <source>
        <dbReference type="Proteomes" id="UP001152795"/>
    </source>
</evidence>
<name>A0A6S7ISJ5_PARCT</name>
<reference evidence="1" key="1">
    <citation type="submission" date="2020-04" db="EMBL/GenBank/DDBJ databases">
        <authorList>
            <person name="Alioto T."/>
            <person name="Alioto T."/>
            <person name="Gomez Garrido J."/>
        </authorList>
    </citation>
    <scope>NUCLEOTIDE SEQUENCE</scope>
    <source>
        <strain evidence="1">A484AB</strain>
    </source>
</reference>
<protein>
    <submittedName>
        <fullName evidence="1">Snf7 domain-containing</fullName>
    </submittedName>
</protein>
<evidence type="ECO:0000313" key="1">
    <source>
        <dbReference type="EMBL" id="CAB4022285.1"/>
    </source>
</evidence>
<feature type="non-terminal residue" evidence="1">
    <location>
        <position position="261"/>
    </location>
</feature>